<reference evidence="3 4" key="1">
    <citation type="submission" date="2019-04" db="EMBL/GenBank/DDBJ databases">
        <title>Streptomyces lasaliensis sp. nov., an Actinomycete isolated from soil which produces the polyether antibiotic lasalocid.</title>
        <authorList>
            <person name="Erwin G."/>
            <person name="Haber C."/>
        </authorList>
    </citation>
    <scope>NUCLEOTIDE SEQUENCE [LARGE SCALE GENOMIC DNA]</scope>
    <source>
        <strain evidence="3 4">X-537</strain>
    </source>
</reference>
<keyword evidence="4" id="KW-1185">Reference proteome</keyword>
<dbReference type="GO" id="GO:0016765">
    <property type="term" value="F:transferase activity, transferring alkyl or aryl (other than methyl) groups"/>
    <property type="evidence" value="ECO:0007669"/>
    <property type="project" value="InterPro"/>
</dbReference>
<dbReference type="GO" id="GO:0009820">
    <property type="term" value="P:alkaloid metabolic process"/>
    <property type="evidence" value="ECO:0007669"/>
    <property type="project" value="InterPro"/>
</dbReference>
<feature type="region of interest" description="Disordered" evidence="2">
    <location>
        <begin position="1"/>
        <end position="63"/>
    </location>
</feature>
<dbReference type="InterPro" id="IPR033964">
    <property type="entry name" value="ABBA"/>
</dbReference>
<evidence type="ECO:0000256" key="2">
    <source>
        <dbReference type="SAM" id="MobiDB-lite"/>
    </source>
</evidence>
<dbReference type="SFLD" id="SFLDG01162">
    <property type="entry name" value="I"/>
    <property type="match status" value="1"/>
</dbReference>
<sequence>MSRRRCRGPRFHRRRAHTQAPRRAPPDTRPRRRVSSCPPPGRGLAPARAPAGGLVRAPGGGTPALPEAGSLGGHTARQLLRLCEVVGLGGSDAAAYARVLLEALGPAAERPLDLPPAQPTFLSDDHTPVEFSLSFVPDAAPTLRVLLEPGCGAGTLAHNGRTGLRFLRETARRWAFPTDRLDELEDLFFPAVPEGPLALWCALELRPGGVPRVKAYLNPAARGADRAADTVREALARLGHERAFDSLPGADRHLFFALDLGDWDAPRAKVYLAHQDLSASEAAALSRTVAGPPGEETETFFHIAAGLAPGDEADPGRGERLARRPVQSCHAFTETATGRPSGFTLHVPVRDYAAHDGEALARATALLGRHGIDDGVLYEATRALTARRPEDGVGLVAYLSAAHQAGHPPRVTTYLSSEAYHVRPPAPSRLGRSAVARTVR</sequence>
<evidence type="ECO:0000313" key="4">
    <source>
        <dbReference type="Proteomes" id="UP000305929"/>
    </source>
</evidence>
<dbReference type="EMBL" id="SZNQ01000001">
    <property type="protein sequence ID" value="TKT03880.1"/>
    <property type="molecule type" value="Genomic_DNA"/>
</dbReference>
<feature type="compositionally biased region" description="Low complexity" evidence="2">
    <location>
        <begin position="42"/>
        <end position="57"/>
    </location>
</feature>
<protein>
    <submittedName>
        <fullName evidence="3">Prenyltransferase</fullName>
    </submittedName>
</protein>
<dbReference type="AlphaFoldDB" id="A0A4U5WPJ0"/>
<proteinExistence type="predicted"/>
<accession>A0A4U5WPJ0</accession>
<organism evidence="3 4">
    <name type="scientific">Streptomyces lasalocidi</name>
    <name type="common">Streptomyces lasaliensis</name>
    <dbReference type="NCBI Taxonomy" id="324833"/>
    <lineage>
        <taxon>Bacteria</taxon>
        <taxon>Bacillati</taxon>
        <taxon>Actinomycetota</taxon>
        <taxon>Actinomycetes</taxon>
        <taxon>Kitasatosporales</taxon>
        <taxon>Streptomycetaceae</taxon>
        <taxon>Streptomyces</taxon>
    </lineage>
</organism>
<evidence type="ECO:0000313" key="3">
    <source>
        <dbReference type="EMBL" id="TKT03880.1"/>
    </source>
</evidence>
<name>A0A4U5WPJ0_STRLS</name>
<dbReference type="Proteomes" id="UP000305929">
    <property type="component" value="Unassembled WGS sequence"/>
</dbReference>
<comment type="caution">
    <text evidence="3">The sequence shown here is derived from an EMBL/GenBank/DDBJ whole genome shotgun (WGS) entry which is preliminary data.</text>
</comment>
<dbReference type="Pfam" id="PF11991">
    <property type="entry name" value="Trp_DMAT"/>
    <property type="match status" value="1"/>
</dbReference>
<keyword evidence="1 3" id="KW-0808">Transferase</keyword>
<evidence type="ECO:0000256" key="1">
    <source>
        <dbReference type="ARBA" id="ARBA00022679"/>
    </source>
</evidence>
<dbReference type="SFLD" id="SFLDS00036">
    <property type="entry name" value="Aromatic_Prenyltransferase"/>
    <property type="match status" value="1"/>
</dbReference>
<gene>
    <name evidence="3" type="ORF">E4U91_30075</name>
</gene>
<feature type="compositionally biased region" description="Basic residues" evidence="2">
    <location>
        <begin position="1"/>
        <end position="17"/>
    </location>
</feature>
<dbReference type="OrthoDB" id="513465at2"/>
<dbReference type="InterPro" id="IPR017795">
    <property type="entry name" value="ABBA_NscD-like"/>
</dbReference>